<dbReference type="PRINTS" id="PR00035">
    <property type="entry name" value="HTHGNTR"/>
</dbReference>
<comment type="caution">
    <text evidence="5">The sequence shown here is derived from an EMBL/GenBank/DDBJ whole genome shotgun (WGS) entry which is preliminary data.</text>
</comment>
<dbReference type="SUPFAM" id="SSF46785">
    <property type="entry name" value="Winged helix' DNA-binding domain"/>
    <property type="match status" value="1"/>
</dbReference>
<proteinExistence type="predicted"/>
<dbReference type="RefSeq" id="WP_318597947.1">
    <property type="nucleotide sequence ID" value="NZ_JAWSTH010000036.1"/>
</dbReference>
<evidence type="ECO:0000259" key="4">
    <source>
        <dbReference type="PROSITE" id="PS50949"/>
    </source>
</evidence>
<dbReference type="Proteomes" id="UP001284601">
    <property type="component" value="Unassembled WGS sequence"/>
</dbReference>
<dbReference type="InterPro" id="IPR036388">
    <property type="entry name" value="WH-like_DNA-bd_sf"/>
</dbReference>
<sequence length="283" mass="30413">MEHPTARLHADALAPVDTTSGVPIYRQIAEQLVTHLEALPVGTRLPSETAIAKRAGVSRGTAVQALRELEHRDLVVRVQGSGTFKASPAPGSFTRSLDAGKLPSFTDDLERAGHMTRELIERCETAAADHETAAALGIEPGAPIWSIVRTVLADERPVVHIVSALRADRYPEVDAKAIAAGSLYGFLESRYGADGRPTWADEEYSALNATQELCARLHVPVDRALLGSRRVAYLADGLAVELVRSYMRADAYRVRVTLLPGEGDASPARELELRADLPGAGPT</sequence>
<dbReference type="CDD" id="cd07377">
    <property type="entry name" value="WHTH_GntR"/>
    <property type="match status" value="1"/>
</dbReference>
<keyword evidence="3" id="KW-0804">Transcription</keyword>
<organism evidence="5 6">
    <name type="scientific">Conexibacter stalactiti</name>
    <dbReference type="NCBI Taxonomy" id="1940611"/>
    <lineage>
        <taxon>Bacteria</taxon>
        <taxon>Bacillati</taxon>
        <taxon>Actinomycetota</taxon>
        <taxon>Thermoleophilia</taxon>
        <taxon>Solirubrobacterales</taxon>
        <taxon>Conexibacteraceae</taxon>
        <taxon>Conexibacter</taxon>
    </lineage>
</organism>
<evidence type="ECO:0000256" key="2">
    <source>
        <dbReference type="ARBA" id="ARBA00023125"/>
    </source>
</evidence>
<feature type="domain" description="HTH gntR-type" evidence="4">
    <location>
        <begin position="22"/>
        <end position="88"/>
    </location>
</feature>
<dbReference type="Pfam" id="PF07702">
    <property type="entry name" value="UTRA"/>
    <property type="match status" value="1"/>
</dbReference>
<dbReference type="InterPro" id="IPR028978">
    <property type="entry name" value="Chorismate_lyase_/UTRA_dom_sf"/>
</dbReference>
<keyword evidence="2" id="KW-0238">DNA-binding</keyword>
<dbReference type="PROSITE" id="PS50949">
    <property type="entry name" value="HTH_GNTR"/>
    <property type="match status" value="1"/>
</dbReference>
<dbReference type="PANTHER" id="PTHR44846:SF1">
    <property type="entry name" value="MANNOSYL-D-GLYCERATE TRANSPORT_METABOLISM SYSTEM REPRESSOR MNGR-RELATED"/>
    <property type="match status" value="1"/>
</dbReference>
<dbReference type="Gene3D" id="1.10.10.10">
    <property type="entry name" value="Winged helix-like DNA-binding domain superfamily/Winged helix DNA-binding domain"/>
    <property type="match status" value="1"/>
</dbReference>
<dbReference type="EMBL" id="JAWSTH010000036">
    <property type="protein sequence ID" value="MDW5595611.1"/>
    <property type="molecule type" value="Genomic_DNA"/>
</dbReference>
<dbReference type="InterPro" id="IPR050679">
    <property type="entry name" value="Bact_HTH_transcr_reg"/>
</dbReference>
<reference evidence="5 6" key="2">
    <citation type="submission" date="2023-10" db="EMBL/GenBank/DDBJ databases">
        <authorList>
            <person name="Han X.F."/>
        </authorList>
    </citation>
    <scope>NUCLEOTIDE SEQUENCE [LARGE SCALE GENOMIC DNA]</scope>
    <source>
        <strain evidence="5 6">KCTC 39840</strain>
    </source>
</reference>
<dbReference type="InterPro" id="IPR000524">
    <property type="entry name" value="Tscrpt_reg_HTH_GntR"/>
</dbReference>
<dbReference type="Pfam" id="PF00392">
    <property type="entry name" value="GntR"/>
    <property type="match status" value="1"/>
</dbReference>
<dbReference type="SUPFAM" id="SSF64288">
    <property type="entry name" value="Chorismate lyase-like"/>
    <property type="match status" value="1"/>
</dbReference>
<evidence type="ECO:0000313" key="6">
    <source>
        <dbReference type="Proteomes" id="UP001284601"/>
    </source>
</evidence>
<evidence type="ECO:0000256" key="3">
    <source>
        <dbReference type="ARBA" id="ARBA00023163"/>
    </source>
</evidence>
<dbReference type="SMART" id="SM00345">
    <property type="entry name" value="HTH_GNTR"/>
    <property type="match status" value="1"/>
</dbReference>
<dbReference type="InterPro" id="IPR011663">
    <property type="entry name" value="UTRA"/>
</dbReference>
<name>A0ABU4HQL3_9ACTN</name>
<dbReference type="InterPro" id="IPR036390">
    <property type="entry name" value="WH_DNA-bd_sf"/>
</dbReference>
<protein>
    <submittedName>
        <fullName evidence="5">GntR family transcriptional regulator</fullName>
    </submittedName>
</protein>
<dbReference type="PANTHER" id="PTHR44846">
    <property type="entry name" value="MANNOSYL-D-GLYCERATE TRANSPORT/METABOLISM SYSTEM REPRESSOR MNGR-RELATED"/>
    <property type="match status" value="1"/>
</dbReference>
<accession>A0ABU4HQL3</accession>
<dbReference type="Gene3D" id="3.40.1410.10">
    <property type="entry name" value="Chorismate lyase-like"/>
    <property type="match status" value="1"/>
</dbReference>
<reference evidence="6" key="1">
    <citation type="submission" date="2023-07" db="EMBL/GenBank/DDBJ databases">
        <title>Conexibacter stalactiti sp. nov., isolated from stalactites in a lava cave and emended description of the genus Conexibacter.</title>
        <authorList>
            <person name="Lee S.D."/>
        </authorList>
    </citation>
    <scope>NUCLEOTIDE SEQUENCE [LARGE SCALE GENOMIC DNA]</scope>
    <source>
        <strain evidence="6">KCTC 39840</strain>
    </source>
</reference>
<dbReference type="SMART" id="SM00866">
    <property type="entry name" value="UTRA"/>
    <property type="match status" value="1"/>
</dbReference>
<keyword evidence="6" id="KW-1185">Reference proteome</keyword>
<keyword evidence="1" id="KW-0805">Transcription regulation</keyword>
<evidence type="ECO:0000313" key="5">
    <source>
        <dbReference type="EMBL" id="MDW5595611.1"/>
    </source>
</evidence>
<evidence type="ECO:0000256" key="1">
    <source>
        <dbReference type="ARBA" id="ARBA00023015"/>
    </source>
</evidence>
<gene>
    <name evidence="5" type="ORF">R7226_14775</name>
</gene>